<evidence type="ECO:0000313" key="2">
    <source>
        <dbReference type="Proteomes" id="UP000324260"/>
    </source>
</evidence>
<accession>A0A5D9DCS3</accession>
<keyword evidence="2" id="KW-1185">Reference proteome</keyword>
<dbReference type="Proteomes" id="UP000324260">
    <property type="component" value="Unassembled WGS sequence"/>
</dbReference>
<name>A0A5D9DCS3_HALER</name>
<dbReference type="AlphaFoldDB" id="A0A5D9DCS3"/>
<gene>
    <name evidence="1" type="ORF">FZZ93_02370</name>
</gene>
<dbReference type="OrthoDB" id="7867655at2"/>
<proteinExistence type="predicted"/>
<protein>
    <submittedName>
        <fullName evidence="1">Uncharacterized protein</fullName>
    </submittedName>
</protein>
<evidence type="ECO:0000313" key="1">
    <source>
        <dbReference type="EMBL" id="TZG41527.1"/>
    </source>
</evidence>
<sequence length="139" mass="15133">MIDAILYVADYPALAQFLSLNHPELLRQTDQGEITLPPVIDGFARTKSVQAGSAVLAYARFRETQAEQWRGIPGIEVLAEAEFTGRGTADAVYAQVFDDPDKLAKYDGVYDRTPKEVDDGQGNMITVTPPDRFGVVAGA</sequence>
<dbReference type="EMBL" id="VTPU01000001">
    <property type="protein sequence ID" value="TZG41527.1"/>
    <property type="molecule type" value="Genomic_DNA"/>
</dbReference>
<organism evidence="1 2">
    <name type="scientific">Halomonas eurihalina</name>
    <dbReference type="NCBI Taxonomy" id="42566"/>
    <lineage>
        <taxon>Bacteria</taxon>
        <taxon>Pseudomonadati</taxon>
        <taxon>Pseudomonadota</taxon>
        <taxon>Gammaproteobacteria</taxon>
        <taxon>Oceanospirillales</taxon>
        <taxon>Halomonadaceae</taxon>
        <taxon>Halomonas</taxon>
    </lineage>
</organism>
<comment type="caution">
    <text evidence="1">The sequence shown here is derived from an EMBL/GenBank/DDBJ whole genome shotgun (WGS) entry which is preliminary data.</text>
</comment>
<reference evidence="1 2" key="1">
    <citation type="submission" date="2019-08" db="EMBL/GenBank/DDBJ databases">
        <title>Draft Genome Sequence of Halomonas eurihalina Isolated from Preserved Hide-surface.</title>
        <authorList>
            <person name="Hussain S.A."/>
            <person name="Xu A."/>
            <person name="Sarker M."/>
            <person name="Sommers C."/>
        </authorList>
    </citation>
    <scope>NUCLEOTIDE SEQUENCE [LARGE SCALE GENOMIC DNA]</scope>
    <source>
        <strain evidence="1 2">MS1</strain>
    </source>
</reference>
<dbReference type="RefSeq" id="WP_149320718.1">
    <property type="nucleotide sequence ID" value="NZ_JARWAH010000001.1"/>
</dbReference>